<evidence type="ECO:0000313" key="13">
    <source>
        <dbReference type="Proteomes" id="UP000315252"/>
    </source>
</evidence>
<feature type="region of interest" description="Disordered" evidence="10">
    <location>
        <begin position="1"/>
        <end position="25"/>
    </location>
</feature>
<keyword evidence="6 9" id="KW-1133">Transmembrane helix</keyword>
<dbReference type="GO" id="GO:0043093">
    <property type="term" value="P:FtsZ-dependent cytokinesis"/>
    <property type="evidence" value="ECO:0007669"/>
    <property type="project" value="UniProtKB-UniRule"/>
</dbReference>
<dbReference type="InterPro" id="IPR005548">
    <property type="entry name" value="Cell_div_FtsQ/DivIB_C"/>
</dbReference>
<keyword evidence="4 9" id="KW-0132">Cell division</keyword>
<dbReference type="PANTHER" id="PTHR35851">
    <property type="entry name" value="CELL DIVISION PROTEIN FTSQ"/>
    <property type="match status" value="1"/>
</dbReference>
<dbReference type="HAMAP" id="MF_00911">
    <property type="entry name" value="FtsQ_subfam"/>
    <property type="match status" value="1"/>
</dbReference>
<keyword evidence="8 9" id="KW-0131">Cell cycle</keyword>
<evidence type="ECO:0000256" key="2">
    <source>
        <dbReference type="ARBA" id="ARBA00022475"/>
    </source>
</evidence>
<dbReference type="OrthoDB" id="9783091at2"/>
<dbReference type="InterPro" id="IPR034746">
    <property type="entry name" value="POTRA"/>
</dbReference>
<dbReference type="Pfam" id="PF08478">
    <property type="entry name" value="POTRA_1"/>
    <property type="match status" value="1"/>
</dbReference>
<evidence type="ECO:0000256" key="10">
    <source>
        <dbReference type="SAM" id="MobiDB-lite"/>
    </source>
</evidence>
<evidence type="ECO:0000256" key="7">
    <source>
        <dbReference type="ARBA" id="ARBA00023136"/>
    </source>
</evidence>
<dbReference type="Pfam" id="PF03799">
    <property type="entry name" value="FtsQ_DivIB_C"/>
    <property type="match status" value="1"/>
</dbReference>
<dbReference type="Proteomes" id="UP000315252">
    <property type="component" value="Unassembled WGS sequence"/>
</dbReference>
<comment type="similarity">
    <text evidence="9">Belongs to the FtsQ/DivIB family. FtsQ subfamily.</text>
</comment>
<evidence type="ECO:0000256" key="9">
    <source>
        <dbReference type="HAMAP-Rule" id="MF_00911"/>
    </source>
</evidence>
<feature type="compositionally biased region" description="Basic residues" evidence="10">
    <location>
        <begin position="7"/>
        <end position="25"/>
    </location>
</feature>
<dbReference type="PANTHER" id="PTHR35851:SF1">
    <property type="entry name" value="CELL DIVISION PROTEIN FTSQ"/>
    <property type="match status" value="1"/>
</dbReference>
<keyword evidence="3 9" id="KW-0997">Cell inner membrane</keyword>
<keyword evidence="5 9" id="KW-0812">Transmembrane</keyword>
<dbReference type="InterPro" id="IPR026579">
    <property type="entry name" value="FtsQ"/>
</dbReference>
<dbReference type="RefSeq" id="WP_142899635.1">
    <property type="nucleotide sequence ID" value="NZ_ML660066.1"/>
</dbReference>
<gene>
    <name evidence="9" type="primary">ftsQ</name>
    <name evidence="12" type="ORF">FKG95_27290</name>
</gene>
<dbReference type="PROSITE" id="PS51779">
    <property type="entry name" value="POTRA"/>
    <property type="match status" value="1"/>
</dbReference>
<evidence type="ECO:0000256" key="6">
    <source>
        <dbReference type="ARBA" id="ARBA00022989"/>
    </source>
</evidence>
<comment type="subcellular location">
    <subcellularLocation>
        <location evidence="9">Cell inner membrane</location>
        <topology evidence="9">Single-pass type II membrane protein</topology>
    </subcellularLocation>
    <subcellularLocation>
        <location evidence="1">Membrane</location>
    </subcellularLocation>
    <text evidence="9">Localizes to the division septum.</text>
</comment>
<evidence type="ECO:0000256" key="3">
    <source>
        <dbReference type="ARBA" id="ARBA00022519"/>
    </source>
</evidence>
<evidence type="ECO:0000259" key="11">
    <source>
        <dbReference type="PROSITE" id="PS51779"/>
    </source>
</evidence>
<dbReference type="EMBL" id="VHSH01000015">
    <property type="protein sequence ID" value="TQV70828.1"/>
    <property type="molecule type" value="Genomic_DNA"/>
</dbReference>
<name>A0A545T0S5_9PROT</name>
<organism evidence="12 13">
    <name type="scientific">Denitrobaculum tricleocarpae</name>
    <dbReference type="NCBI Taxonomy" id="2591009"/>
    <lineage>
        <taxon>Bacteria</taxon>
        <taxon>Pseudomonadati</taxon>
        <taxon>Pseudomonadota</taxon>
        <taxon>Alphaproteobacteria</taxon>
        <taxon>Rhodospirillales</taxon>
        <taxon>Rhodospirillaceae</taxon>
        <taxon>Denitrobaculum</taxon>
    </lineage>
</organism>
<dbReference type="AlphaFoldDB" id="A0A545T0S5"/>
<protein>
    <recommendedName>
        <fullName evidence="9">Cell division protein FtsQ</fullName>
    </recommendedName>
</protein>
<feature type="domain" description="POTRA" evidence="11">
    <location>
        <begin position="78"/>
        <end position="146"/>
    </location>
</feature>
<comment type="caution">
    <text evidence="12">The sequence shown here is derived from an EMBL/GenBank/DDBJ whole genome shotgun (WGS) entry which is preliminary data.</text>
</comment>
<dbReference type="InterPro" id="IPR013685">
    <property type="entry name" value="POTRA_FtsQ_type"/>
</dbReference>
<evidence type="ECO:0000256" key="5">
    <source>
        <dbReference type="ARBA" id="ARBA00022692"/>
    </source>
</evidence>
<dbReference type="Gene3D" id="3.40.50.11690">
    <property type="entry name" value="Cell division protein FtsQ/DivIB"/>
    <property type="match status" value="1"/>
</dbReference>
<accession>A0A545T0S5</accession>
<keyword evidence="13" id="KW-1185">Reference proteome</keyword>
<reference evidence="12 13" key="1">
    <citation type="submission" date="2019-06" db="EMBL/GenBank/DDBJ databases">
        <title>Whole genome sequence for Rhodospirillaceae sp. R148.</title>
        <authorList>
            <person name="Wang G."/>
        </authorList>
    </citation>
    <scope>NUCLEOTIDE SEQUENCE [LARGE SCALE GENOMIC DNA]</scope>
    <source>
        <strain evidence="12 13">R148</strain>
    </source>
</reference>
<evidence type="ECO:0000256" key="4">
    <source>
        <dbReference type="ARBA" id="ARBA00022618"/>
    </source>
</evidence>
<proteinExistence type="inferred from homology"/>
<dbReference type="GO" id="GO:0090529">
    <property type="term" value="P:cell septum assembly"/>
    <property type="evidence" value="ECO:0007669"/>
    <property type="project" value="InterPro"/>
</dbReference>
<keyword evidence="7 9" id="KW-0472">Membrane</keyword>
<evidence type="ECO:0000256" key="8">
    <source>
        <dbReference type="ARBA" id="ARBA00023306"/>
    </source>
</evidence>
<comment type="function">
    <text evidence="9">Essential cell division protein.</text>
</comment>
<evidence type="ECO:0000313" key="12">
    <source>
        <dbReference type="EMBL" id="TQV70828.1"/>
    </source>
</evidence>
<dbReference type="InterPro" id="IPR045335">
    <property type="entry name" value="FtsQ_C_sf"/>
</dbReference>
<dbReference type="GO" id="GO:0005886">
    <property type="term" value="C:plasma membrane"/>
    <property type="evidence" value="ECO:0007669"/>
    <property type="project" value="UniProtKB-SubCell"/>
</dbReference>
<sequence length="289" mass="31964">MSLKAKTQPRKKAKPGRRPARRPQRKLLTWRRARIGGMLFAATAFIGGVSWLSIDGWFTRQADAAAQGFYALSVDAGLGVDDVLVEGRNRTQAERILETLGVQRGFPILAFDPEAAKIKLEALPWVKTAAVERRYPRDVYVRIVERQPLALWQHNGNITVIDQSGDLIPNVQPEGFTGLPLVVGADAPEHTAALLDVVSSEPRLHELVTAAVRVSGRRWNLKLQGGIDVQLPETDAAGAWAQLARIEREQGVLERDVVVIDLRLPDRLVVRTNSKTKPKSKRSAKGEET</sequence>
<dbReference type="Gene3D" id="3.10.20.310">
    <property type="entry name" value="membrane protein fhac"/>
    <property type="match status" value="1"/>
</dbReference>
<evidence type="ECO:0000256" key="1">
    <source>
        <dbReference type="ARBA" id="ARBA00004370"/>
    </source>
</evidence>
<dbReference type="GO" id="GO:0032153">
    <property type="term" value="C:cell division site"/>
    <property type="evidence" value="ECO:0007669"/>
    <property type="project" value="UniProtKB-UniRule"/>
</dbReference>
<keyword evidence="2 9" id="KW-1003">Cell membrane</keyword>